<gene>
    <name evidence="1" type="ORF">CEE37_02620</name>
</gene>
<comment type="caution">
    <text evidence="1">The sequence shown here is derived from an EMBL/GenBank/DDBJ whole genome shotgun (WGS) entry which is preliminary data.</text>
</comment>
<dbReference type="EMBL" id="NJBN01000002">
    <property type="protein sequence ID" value="TKJ41473.1"/>
    <property type="molecule type" value="Genomic_DNA"/>
</dbReference>
<organism evidence="1 2">
    <name type="scientific">candidate division LCP-89 bacterium B3_LCP</name>
    <dbReference type="NCBI Taxonomy" id="2012998"/>
    <lineage>
        <taxon>Bacteria</taxon>
        <taxon>Pseudomonadati</taxon>
        <taxon>Bacteria division LCP-89</taxon>
    </lineage>
</organism>
<dbReference type="AlphaFoldDB" id="A0A532V2Q8"/>
<evidence type="ECO:0000313" key="2">
    <source>
        <dbReference type="Proteomes" id="UP000319619"/>
    </source>
</evidence>
<proteinExistence type="predicted"/>
<protein>
    <submittedName>
        <fullName evidence="1">Uncharacterized protein</fullName>
    </submittedName>
</protein>
<dbReference type="Proteomes" id="UP000319619">
    <property type="component" value="Unassembled WGS sequence"/>
</dbReference>
<name>A0A532V2Q8_UNCL8</name>
<sequence length="112" mass="12153">MKNGLIFLLVIAFLGVGVTITPNDAFAKNPKVKYNKASTLNSEETVRLIADIANPLVSTTALITKINRGEEVTVIDVAMVATDFVVPLAFMRVAKKAKKGYWLANALEAAFR</sequence>
<evidence type="ECO:0000313" key="1">
    <source>
        <dbReference type="EMBL" id="TKJ41473.1"/>
    </source>
</evidence>
<accession>A0A532V2Q8</accession>
<reference evidence="1 2" key="1">
    <citation type="submission" date="2017-06" db="EMBL/GenBank/DDBJ databases">
        <title>Novel microbial phyla capable of carbon fixation and sulfur reduction in deep-sea sediments.</title>
        <authorList>
            <person name="Huang J."/>
            <person name="Baker B."/>
            <person name="Wang Y."/>
        </authorList>
    </citation>
    <scope>NUCLEOTIDE SEQUENCE [LARGE SCALE GENOMIC DNA]</scope>
    <source>
        <strain evidence="1">B3_LCP</strain>
    </source>
</reference>